<protein>
    <submittedName>
        <fullName evidence="3">Cytochrome c oxidase subunit 4</fullName>
        <ecNumber evidence="3">1.9.3.1</ecNumber>
    </submittedName>
</protein>
<keyword evidence="1" id="KW-0472">Membrane</keyword>
<evidence type="ECO:0000256" key="1">
    <source>
        <dbReference type="SAM" id="Phobius"/>
    </source>
</evidence>
<dbReference type="GO" id="GO:0016491">
    <property type="term" value="F:oxidoreductase activity"/>
    <property type="evidence" value="ECO:0007669"/>
    <property type="project" value="UniProtKB-KW"/>
</dbReference>
<dbReference type="AlphaFoldDB" id="A0A238KEZ6"/>
<dbReference type="RefSeq" id="WP_093963530.1">
    <property type="nucleotide sequence ID" value="NZ_FXYG01000002.1"/>
</dbReference>
<accession>A0A238KEZ6</accession>
<sequence>MAEHKHGEMDITVQTKTFNGFIKFTTYSVVVICFIALFLAIFGA</sequence>
<dbReference type="GeneID" id="57468220"/>
<dbReference type="SUPFAM" id="SSF81469">
    <property type="entry name" value="Bacterial aa3 type cytochrome c oxidase subunit IV"/>
    <property type="match status" value="1"/>
</dbReference>
<dbReference type="Pfam" id="PF07835">
    <property type="entry name" value="COX4_pro_2"/>
    <property type="match status" value="1"/>
</dbReference>
<name>A0A238KEZ6_9RHOB</name>
<dbReference type="Proteomes" id="UP000202485">
    <property type="component" value="Unassembled WGS sequence"/>
</dbReference>
<keyword evidence="1" id="KW-1133">Transmembrane helix</keyword>
<proteinExistence type="predicted"/>
<gene>
    <name evidence="3" type="primary">ctaH</name>
    <name evidence="3" type="ORF">RUA8715_02025</name>
</gene>
<feature type="domain" description="Cytochrome c oxidase subunit IV bacterial aa3 type" evidence="2">
    <location>
        <begin position="4"/>
        <end position="42"/>
    </location>
</feature>
<keyword evidence="3" id="KW-0560">Oxidoreductase</keyword>
<keyword evidence="1" id="KW-0812">Transmembrane</keyword>
<evidence type="ECO:0000313" key="3">
    <source>
        <dbReference type="EMBL" id="SMX41423.1"/>
    </source>
</evidence>
<evidence type="ECO:0000313" key="4">
    <source>
        <dbReference type="Proteomes" id="UP000202485"/>
    </source>
</evidence>
<feature type="transmembrane region" description="Helical" evidence="1">
    <location>
        <begin position="21"/>
        <end position="42"/>
    </location>
</feature>
<dbReference type="OrthoDB" id="7691500at2"/>
<evidence type="ECO:0000259" key="2">
    <source>
        <dbReference type="Pfam" id="PF07835"/>
    </source>
</evidence>
<dbReference type="EMBL" id="FXYG01000002">
    <property type="protein sequence ID" value="SMX41423.1"/>
    <property type="molecule type" value="Genomic_DNA"/>
</dbReference>
<reference evidence="4" key="1">
    <citation type="submission" date="2017-05" db="EMBL/GenBank/DDBJ databases">
        <authorList>
            <person name="Rodrigo-Torres L."/>
            <person name="Arahal R. D."/>
            <person name="Lucena T."/>
        </authorList>
    </citation>
    <scope>NUCLEOTIDE SEQUENCE [LARGE SCALE GENOMIC DNA]</scope>
    <source>
        <strain evidence="4">CECT 8715</strain>
    </source>
</reference>
<organism evidence="3 4">
    <name type="scientific">Ruegeria arenilitoris</name>
    <dbReference type="NCBI Taxonomy" id="1173585"/>
    <lineage>
        <taxon>Bacteria</taxon>
        <taxon>Pseudomonadati</taxon>
        <taxon>Pseudomonadota</taxon>
        <taxon>Alphaproteobacteria</taxon>
        <taxon>Rhodobacterales</taxon>
        <taxon>Roseobacteraceae</taxon>
        <taxon>Ruegeria</taxon>
    </lineage>
</organism>
<dbReference type="Gene3D" id="1.20.5.160">
    <property type="entry name" value="Bacterial aa3 type cytochrome c oxidase subunit IV"/>
    <property type="match status" value="1"/>
</dbReference>
<dbReference type="InterPro" id="IPR036596">
    <property type="entry name" value="Cyt-C_aa3_sf"/>
</dbReference>
<dbReference type="EC" id="1.9.3.1" evidence="3"/>
<dbReference type="InterPro" id="IPR012422">
    <property type="entry name" value="Cyt_c_oxidase_su4_bac-aa3"/>
</dbReference>
<keyword evidence="4" id="KW-1185">Reference proteome</keyword>